<feature type="compositionally biased region" description="Basic and acidic residues" evidence="1">
    <location>
        <begin position="1"/>
        <end position="19"/>
    </location>
</feature>
<organism evidence="2 3">
    <name type="scientific">Rhodoferax fermentans</name>
    <dbReference type="NCBI Taxonomy" id="28066"/>
    <lineage>
        <taxon>Bacteria</taxon>
        <taxon>Pseudomonadati</taxon>
        <taxon>Pseudomonadota</taxon>
        <taxon>Betaproteobacteria</taxon>
        <taxon>Burkholderiales</taxon>
        <taxon>Comamonadaceae</taxon>
        <taxon>Rhodoferax</taxon>
    </lineage>
</organism>
<evidence type="ECO:0000313" key="2">
    <source>
        <dbReference type="EMBL" id="OOV08577.1"/>
    </source>
</evidence>
<accession>A0A1T1AWZ1</accession>
<evidence type="ECO:0000313" key="3">
    <source>
        <dbReference type="Proteomes" id="UP000190750"/>
    </source>
</evidence>
<feature type="region of interest" description="Disordered" evidence="1">
    <location>
        <begin position="1"/>
        <end position="26"/>
    </location>
</feature>
<dbReference type="Proteomes" id="UP000190750">
    <property type="component" value="Unassembled WGS sequence"/>
</dbReference>
<protein>
    <submittedName>
        <fullName evidence="2">Uncharacterized protein</fullName>
    </submittedName>
</protein>
<name>A0A1T1AWZ1_RHOFE</name>
<sequence>MEQDRLAKEKALRATDAKRPFAPSPPAKVVVVREEPVLVHPKRLKHKTAKQLGFVAEVPEARSPPTHKKSAKKTAQKDQP</sequence>
<evidence type="ECO:0000256" key="1">
    <source>
        <dbReference type="SAM" id="MobiDB-lite"/>
    </source>
</evidence>
<gene>
    <name evidence="2" type="ORF">RF819_19440</name>
</gene>
<keyword evidence="3" id="KW-1185">Reference proteome</keyword>
<dbReference type="AlphaFoldDB" id="A0A1T1AWZ1"/>
<proteinExistence type="predicted"/>
<dbReference type="EMBL" id="MTJN01000002">
    <property type="protein sequence ID" value="OOV08577.1"/>
    <property type="molecule type" value="Genomic_DNA"/>
</dbReference>
<feature type="region of interest" description="Disordered" evidence="1">
    <location>
        <begin position="55"/>
        <end position="80"/>
    </location>
</feature>
<feature type="compositionally biased region" description="Basic residues" evidence="1">
    <location>
        <begin position="65"/>
        <end position="74"/>
    </location>
</feature>
<comment type="caution">
    <text evidence="2">The sequence shown here is derived from an EMBL/GenBank/DDBJ whole genome shotgun (WGS) entry which is preliminary data.</text>
</comment>
<reference evidence="2 3" key="1">
    <citation type="submission" date="2017-01" db="EMBL/GenBank/DDBJ databases">
        <title>Genome sequencing of Rhodoferax fermentans JCM 7819.</title>
        <authorList>
            <person name="Kim Y.J."/>
            <person name="Farh M.E.-A."/>
            <person name="Yang D.-C."/>
        </authorList>
    </citation>
    <scope>NUCLEOTIDE SEQUENCE [LARGE SCALE GENOMIC DNA]</scope>
    <source>
        <strain evidence="2 3">JCM 7819</strain>
    </source>
</reference>